<sequence length="136" mass="15251">MGILKDLIDQIEAEYGPRNKQPIPVLDGQETEFPVPVVVTSDGRVLAWSSDPPHIRVYAWALQTLRSVPVDDLTANILKFPSGEMDRVRIQTLAGSLRITTQELQSALNQLVREGDLTFKTEGGRRIYGLAPIRWQ</sequence>
<organism evidence="1 2">
    <name type="scientific">Leptospirillum ferriphilum YSK</name>
    <dbReference type="NCBI Taxonomy" id="1441628"/>
    <lineage>
        <taxon>Bacteria</taxon>
        <taxon>Pseudomonadati</taxon>
        <taxon>Nitrospirota</taxon>
        <taxon>Nitrospiria</taxon>
        <taxon>Nitrospirales</taxon>
        <taxon>Nitrospiraceae</taxon>
        <taxon>Leptospirillum</taxon>
    </lineage>
</organism>
<dbReference type="AlphaFoldDB" id="A0A059Y1K5"/>
<dbReference type="RefSeq" id="WP_038504125.1">
    <property type="nucleotide sequence ID" value="NZ_CP007243.1"/>
</dbReference>
<proteinExistence type="predicted"/>
<accession>A0A059Y1K5</accession>
<evidence type="ECO:0000313" key="1">
    <source>
        <dbReference type="EMBL" id="AIA31342.1"/>
    </source>
</evidence>
<protein>
    <submittedName>
        <fullName evidence="1">Uncharacterized protein</fullName>
    </submittedName>
</protein>
<dbReference type="HOGENOM" id="CLU_2001041_0_0_0"/>
<gene>
    <name evidence="1" type="ORF">Y981_00060</name>
</gene>
<reference evidence="1 2" key="2">
    <citation type="journal article" date="2015" name="Biomed. Res. Int.">
        <title>Effects of Arsenite Resistance on the Growth and Functional Gene Expression of Leptospirillum ferriphilum and Acidithiobacillus thiooxidans in Pure Culture and Coculture.</title>
        <authorList>
            <person name="Jiang H."/>
            <person name="Liang Y."/>
            <person name="Yin H."/>
            <person name="Xiao Y."/>
            <person name="Guo X."/>
            <person name="Xu Y."/>
            <person name="Hu Q."/>
            <person name="Liu H."/>
            <person name="Liu X."/>
        </authorList>
    </citation>
    <scope>NUCLEOTIDE SEQUENCE [LARGE SCALE GENOMIC DNA]</scope>
    <source>
        <strain evidence="1 2">YSK</strain>
    </source>
</reference>
<dbReference type="Proteomes" id="UP000027059">
    <property type="component" value="Chromosome"/>
</dbReference>
<name>A0A059Y1K5_9BACT</name>
<dbReference type="KEGG" id="lfp:Y981_00060"/>
<keyword evidence="2" id="KW-1185">Reference proteome</keyword>
<dbReference type="EMBL" id="CP007243">
    <property type="protein sequence ID" value="AIA31342.1"/>
    <property type="molecule type" value="Genomic_DNA"/>
</dbReference>
<reference evidence="2" key="1">
    <citation type="submission" date="2014-02" db="EMBL/GenBank/DDBJ databases">
        <title>Complete genome sequence and comparative genomic analysis of the nitrogen-fixing bacterium Leptospirillum ferriphilum YSK.</title>
        <authorList>
            <person name="Guo X."/>
            <person name="Yin H."/>
            <person name="Liang Y."/>
            <person name="Hu Q."/>
            <person name="Ma L."/>
            <person name="Xiao Y."/>
            <person name="Zhang X."/>
            <person name="Qiu G."/>
            <person name="Liu X."/>
        </authorList>
    </citation>
    <scope>NUCLEOTIDE SEQUENCE [LARGE SCALE GENOMIC DNA]</scope>
    <source>
        <strain evidence="2">YSK</strain>
    </source>
</reference>
<evidence type="ECO:0000313" key="2">
    <source>
        <dbReference type="Proteomes" id="UP000027059"/>
    </source>
</evidence>